<dbReference type="Proteomes" id="UP000828048">
    <property type="component" value="Chromosome 6"/>
</dbReference>
<organism evidence="1 2">
    <name type="scientific">Vaccinium darrowii</name>
    <dbReference type="NCBI Taxonomy" id="229202"/>
    <lineage>
        <taxon>Eukaryota</taxon>
        <taxon>Viridiplantae</taxon>
        <taxon>Streptophyta</taxon>
        <taxon>Embryophyta</taxon>
        <taxon>Tracheophyta</taxon>
        <taxon>Spermatophyta</taxon>
        <taxon>Magnoliopsida</taxon>
        <taxon>eudicotyledons</taxon>
        <taxon>Gunneridae</taxon>
        <taxon>Pentapetalae</taxon>
        <taxon>asterids</taxon>
        <taxon>Ericales</taxon>
        <taxon>Ericaceae</taxon>
        <taxon>Vaccinioideae</taxon>
        <taxon>Vaccinieae</taxon>
        <taxon>Vaccinium</taxon>
    </lineage>
</organism>
<protein>
    <submittedName>
        <fullName evidence="1">Uncharacterized protein</fullName>
    </submittedName>
</protein>
<accession>A0ACB7XA70</accession>
<gene>
    <name evidence="1" type="ORF">Vadar_015667</name>
</gene>
<comment type="caution">
    <text evidence="1">The sequence shown here is derived from an EMBL/GenBank/DDBJ whole genome shotgun (WGS) entry which is preliminary data.</text>
</comment>
<proteinExistence type="predicted"/>
<reference evidence="1 2" key="1">
    <citation type="journal article" date="2021" name="Hortic Res">
        <title>High-quality reference genome and annotation aids understanding of berry development for evergreen blueberry (Vaccinium darrowii).</title>
        <authorList>
            <person name="Yu J."/>
            <person name="Hulse-Kemp A.M."/>
            <person name="Babiker E."/>
            <person name="Staton M."/>
        </authorList>
    </citation>
    <scope>NUCLEOTIDE SEQUENCE [LARGE SCALE GENOMIC DNA]</scope>
    <source>
        <strain evidence="2">cv. NJ 8807/NJ 8810</strain>
        <tissue evidence="1">Young leaf</tissue>
    </source>
</reference>
<sequence length="360" mass="39775">MEKAATTFFSIASVLMLMQCFLALGGGAANYTSSDESALLALKSHITYDPNHVLATNWSTNTSFCNWLGVSCRRRGQNRVTSLNLFNMGLKGTIPPQIGNLSFLTYFNISYNHFNGHLPAELGQLRRLKVFALQINDFSGDIPTSIFNVSSIQWINLWNNSLSGSLPNYFCSHLPKLTMLWLGFNEFSGDIPSHLGECRQLQHLALDGNRFTGFIPRGIGNLTLLKSLYLGRNNLQGELLPEMGNLRSLEELSLISANLTGSIPSSLFSISSLKVLDLRSNKLSGKHWVANSICYGVVEIIDANLLIPNDEPYAAKVQCVSAIMELALRCSADSPEERMNMRDVLAALKKIKILYLTNCG</sequence>
<evidence type="ECO:0000313" key="1">
    <source>
        <dbReference type="EMBL" id="KAH7837596.1"/>
    </source>
</evidence>
<dbReference type="EMBL" id="CM037156">
    <property type="protein sequence ID" value="KAH7837596.1"/>
    <property type="molecule type" value="Genomic_DNA"/>
</dbReference>
<keyword evidence="2" id="KW-1185">Reference proteome</keyword>
<name>A0ACB7XA70_9ERIC</name>
<evidence type="ECO:0000313" key="2">
    <source>
        <dbReference type="Proteomes" id="UP000828048"/>
    </source>
</evidence>